<feature type="compositionally biased region" description="Basic and acidic residues" evidence="1">
    <location>
        <begin position="49"/>
        <end position="59"/>
    </location>
</feature>
<comment type="caution">
    <text evidence="2">The sequence shown here is derived from an EMBL/GenBank/DDBJ whole genome shotgun (WGS) entry which is preliminary data.</text>
</comment>
<proteinExistence type="predicted"/>
<gene>
    <name evidence="2" type="ORF">EVG20_g5431</name>
</gene>
<evidence type="ECO:0000256" key="1">
    <source>
        <dbReference type="SAM" id="MobiDB-lite"/>
    </source>
</evidence>
<sequence length="109" mass="11380">MHIGGTWDAGHGHGSLNSKRLWAPRRAGRNDDAAGKLGIARIGLPPGRDPQRGAADRHLARTTGAAGANCDAPSTYSLVRVAGGVWATAIGGFGDLDMLRSYVWHPKGV</sequence>
<accession>A0A4Y9YV82</accession>
<protein>
    <submittedName>
        <fullName evidence="2">Uncharacterized protein</fullName>
    </submittedName>
</protein>
<evidence type="ECO:0000313" key="2">
    <source>
        <dbReference type="EMBL" id="TFY65650.1"/>
    </source>
</evidence>
<name>A0A4Y9YV82_9AGAM</name>
<evidence type="ECO:0000313" key="3">
    <source>
        <dbReference type="Proteomes" id="UP000298327"/>
    </source>
</evidence>
<feature type="region of interest" description="Disordered" evidence="1">
    <location>
        <begin position="39"/>
        <end position="66"/>
    </location>
</feature>
<dbReference type="EMBL" id="SEOQ01000321">
    <property type="protein sequence ID" value="TFY65650.1"/>
    <property type="molecule type" value="Genomic_DNA"/>
</dbReference>
<reference evidence="2 3" key="1">
    <citation type="submission" date="2019-02" db="EMBL/GenBank/DDBJ databases">
        <title>Genome sequencing of the rare red list fungi Dentipellis fragilis.</title>
        <authorList>
            <person name="Buettner E."/>
            <person name="Kellner H."/>
        </authorList>
    </citation>
    <scope>NUCLEOTIDE SEQUENCE [LARGE SCALE GENOMIC DNA]</scope>
    <source>
        <strain evidence="2 3">DSM 105465</strain>
    </source>
</reference>
<organism evidence="2 3">
    <name type="scientific">Dentipellis fragilis</name>
    <dbReference type="NCBI Taxonomy" id="205917"/>
    <lineage>
        <taxon>Eukaryota</taxon>
        <taxon>Fungi</taxon>
        <taxon>Dikarya</taxon>
        <taxon>Basidiomycota</taxon>
        <taxon>Agaricomycotina</taxon>
        <taxon>Agaricomycetes</taxon>
        <taxon>Russulales</taxon>
        <taxon>Hericiaceae</taxon>
        <taxon>Dentipellis</taxon>
    </lineage>
</organism>
<dbReference type="Proteomes" id="UP000298327">
    <property type="component" value="Unassembled WGS sequence"/>
</dbReference>
<keyword evidence="3" id="KW-1185">Reference proteome</keyword>
<dbReference type="AlphaFoldDB" id="A0A4Y9YV82"/>